<protein>
    <submittedName>
        <fullName evidence="1">Unnamed protein product</fullName>
    </submittedName>
</protein>
<reference evidence="1" key="1">
    <citation type="submission" date="2023-04" db="EMBL/GenBank/DDBJ databases">
        <title>Ambrosiozyma monospora NBRC 10751.</title>
        <authorList>
            <person name="Ichikawa N."/>
            <person name="Sato H."/>
            <person name="Tonouchi N."/>
        </authorList>
    </citation>
    <scope>NUCLEOTIDE SEQUENCE</scope>
    <source>
        <strain evidence="1">NBRC 10751</strain>
    </source>
</reference>
<comment type="caution">
    <text evidence="1">The sequence shown here is derived from an EMBL/GenBank/DDBJ whole genome shotgun (WGS) entry which is preliminary data.</text>
</comment>
<keyword evidence="2" id="KW-1185">Reference proteome</keyword>
<proteinExistence type="predicted"/>
<dbReference type="EMBL" id="BSXS01009960">
    <property type="protein sequence ID" value="GME97023.1"/>
    <property type="molecule type" value="Genomic_DNA"/>
</dbReference>
<sequence>MINQECYAKLQEVELSILLLHTNKPKPQQQQSGSSLVDSQIDSTISKFNQITPDKLDLDYLDYYNEVRSSNFTLMDYAKYTNSISSASVSSSQFLNKNLGNGGGLSSVIESNRNTGYNRSGTPMSDSSGGLKSENTKKYRLQTLDDFLSDNTGRGAFGGDAEEEDEDDDDEEEDDDDDEGSEEEDSEDEEDEENGGDNEDYEYDDDSEDDEKGLLTGRA</sequence>
<dbReference type="Proteomes" id="UP001165064">
    <property type="component" value="Unassembled WGS sequence"/>
</dbReference>
<accession>A0ACB5TWU6</accession>
<organism evidence="1 2">
    <name type="scientific">Ambrosiozyma monospora</name>
    <name type="common">Yeast</name>
    <name type="synonym">Endomycopsis monosporus</name>
    <dbReference type="NCBI Taxonomy" id="43982"/>
    <lineage>
        <taxon>Eukaryota</taxon>
        <taxon>Fungi</taxon>
        <taxon>Dikarya</taxon>
        <taxon>Ascomycota</taxon>
        <taxon>Saccharomycotina</taxon>
        <taxon>Pichiomycetes</taxon>
        <taxon>Pichiales</taxon>
        <taxon>Pichiaceae</taxon>
        <taxon>Ambrosiozyma</taxon>
    </lineage>
</organism>
<name>A0ACB5TWU6_AMBMO</name>
<evidence type="ECO:0000313" key="1">
    <source>
        <dbReference type="EMBL" id="GME97023.1"/>
    </source>
</evidence>
<evidence type="ECO:0000313" key="2">
    <source>
        <dbReference type="Proteomes" id="UP001165064"/>
    </source>
</evidence>
<gene>
    <name evidence="1" type="ORF">Amon02_001014300</name>
</gene>